<dbReference type="Proteomes" id="UP000008281">
    <property type="component" value="Unassembled WGS sequence"/>
</dbReference>
<feature type="compositionally biased region" description="Basic and acidic residues" evidence="1">
    <location>
        <begin position="88"/>
        <end position="170"/>
    </location>
</feature>
<accession>E3N7Q7</accession>
<evidence type="ECO:0000256" key="1">
    <source>
        <dbReference type="SAM" id="MobiDB-lite"/>
    </source>
</evidence>
<sequence>MRRGTQKKGGNKKKNGGGPRKSGSPSKGGNRGDGKPTGRAPKSPEKLDFSFKNSKNPIFHFFFFRISDEKSCENVPPKVVKGPMTPEKTPKPVESGAKEPEKPENKGKDPKSADILEKKEGKERKNEENGKKKEISVDQVDGRGKKEEKTVDEEPKNRRSEPGKPKEKEPEKYFEIYDWEKNDDEYNVQQAIFVKRYHRKFAAVLRLIDPEFRYAAGIGPCETFDSDGIKKLIEGMKKLGVPNPWPFDEQFKTTSDEIRLFFAEVLSKIKFCLRLACAERGYEYKSGKQNAHSVSAIWEEKMHPIAELKTIKSIMDEAKSAIMRDSAVEGTTRFWSEYDDIFNEIVPALEAFNSKKLSSYSISDCMATIHGRRDLGFKITEEEVDKMLEHSFKEDGFGEFPPTALYAPEVFTTVNHLKLIFGQLEKMSKVIDIRVKLSGIQTITRIFEMIDDEESEKIMKEFEGHPKIPIEKMFSFNPINFEVIGGNQPKRGQYLKVFCTTLAENNIGDDFIFNAKRLVAALKTLYLVFSASEINMIIFKIISTKLKSEILEKDQQILFDVLLTLPEYLKKLLEIGPDYYTGELADKNEDSMYFQIKNIIKNGVKDGISRIFNFLKYNSERETPITSAEKVMRMAMKCIDSGSNQMMAVETLKLLTPLSFTKFRFSDEFFEDLIVLALRKYSYPDPKTSVKKYEFVDTVFEILDKYNEKGLMKIDEKKIMEEWANCSHPWFCVFYLSYRFNVLKFSSQRLPTDFPLPSAGVWAEKGGIDLKKFVVLVKVPTSWPNCTDLKVMEDLIAEYVPAEVSRAELYAAMRDYVSEMDLDEGWKRKLVTVFKNKIQFLTSHANKAEKKAKEEKEKESKTEETTVEVAKSDVENVGQVEEKKEAEKKAEPVEKGAEPSSDKEAELVEAKTETLTPEIASEGAPEEAKVEEKISEELVDSEDVTMKSEDVKEAEKEKSEELKSLNTLPPTSFISFYTQEQWNILEEKIQVEIMRQRAEKGYSNKMVGVTENDSTKINESPKPHYKLHNSMTLNDYIQEYKKTGQPRTSYPEGIWHQLPLEMKRQIRSHRQNNNQQYQNKRQSAGREEPAKQWKTPSPQHQKNGERFRKNSEKTTDRLFEPYGHDPNEKLSDDAFTENYSEEYWKSLPKKVRDEIYRQRAIKKYRAKLAAQSAAATTSTTNNFPQPTGQSSQQ</sequence>
<dbReference type="InParanoid" id="E3N7Q7"/>
<gene>
    <name evidence="2" type="ORF">CRE_14914</name>
</gene>
<dbReference type="OMA" id="IMEEWAN"/>
<name>E3N7Q7_CAERE</name>
<feature type="region of interest" description="Disordered" evidence="1">
    <location>
        <begin position="70"/>
        <end position="170"/>
    </location>
</feature>
<feature type="compositionally biased region" description="Basic and acidic residues" evidence="1">
    <location>
        <begin position="926"/>
        <end position="936"/>
    </location>
</feature>
<dbReference type="EMBL" id="DS268550">
    <property type="protein sequence ID" value="EFO89108.1"/>
    <property type="molecule type" value="Genomic_DNA"/>
</dbReference>
<evidence type="ECO:0000313" key="2">
    <source>
        <dbReference type="EMBL" id="EFO89108.1"/>
    </source>
</evidence>
<dbReference type="HOGENOM" id="CLU_007886_0_0_1"/>
<dbReference type="OrthoDB" id="5873032at2759"/>
<dbReference type="FunCoup" id="E3N7Q7">
    <property type="interactions" value="1668"/>
</dbReference>
<feature type="region of interest" description="Disordered" evidence="1">
    <location>
        <begin position="1171"/>
        <end position="1193"/>
    </location>
</feature>
<feature type="region of interest" description="Disordered" evidence="1">
    <location>
        <begin position="1"/>
        <end position="54"/>
    </location>
</feature>
<feature type="compositionally biased region" description="Basic residues" evidence="1">
    <location>
        <begin position="1"/>
        <end position="15"/>
    </location>
</feature>
<feature type="compositionally biased region" description="Basic and acidic residues" evidence="1">
    <location>
        <begin position="1102"/>
        <end position="1132"/>
    </location>
</feature>
<dbReference type="eggNOG" id="ENOG502THAC">
    <property type="taxonomic scope" value="Eukaryota"/>
</dbReference>
<feature type="region of interest" description="Disordered" evidence="1">
    <location>
        <begin position="846"/>
        <end position="907"/>
    </location>
</feature>
<evidence type="ECO:0000313" key="3">
    <source>
        <dbReference type="Proteomes" id="UP000008281"/>
    </source>
</evidence>
<feature type="compositionally biased region" description="Basic and acidic residues" evidence="1">
    <location>
        <begin position="944"/>
        <end position="963"/>
    </location>
</feature>
<feature type="compositionally biased region" description="Basic and acidic residues" evidence="1">
    <location>
        <begin position="1013"/>
        <end position="1022"/>
    </location>
</feature>
<protein>
    <submittedName>
        <fullName evidence="2">Uncharacterized protein</fullName>
    </submittedName>
</protein>
<feature type="region of interest" description="Disordered" evidence="1">
    <location>
        <begin position="919"/>
        <end position="963"/>
    </location>
</feature>
<feature type="compositionally biased region" description="Basic and acidic residues" evidence="1">
    <location>
        <begin position="30"/>
        <end position="49"/>
    </location>
</feature>
<feature type="region of interest" description="Disordered" evidence="1">
    <location>
        <begin position="1071"/>
        <end position="1133"/>
    </location>
</feature>
<proteinExistence type="predicted"/>
<dbReference type="AlphaFoldDB" id="E3N7Q7"/>
<feature type="compositionally biased region" description="Polar residues" evidence="1">
    <location>
        <begin position="1181"/>
        <end position="1193"/>
    </location>
</feature>
<keyword evidence="3" id="KW-1185">Reference proteome</keyword>
<feature type="region of interest" description="Disordered" evidence="1">
    <location>
        <begin position="1005"/>
        <end position="1027"/>
    </location>
</feature>
<organism evidence="3">
    <name type="scientific">Caenorhabditis remanei</name>
    <name type="common">Caenorhabditis vulgaris</name>
    <dbReference type="NCBI Taxonomy" id="31234"/>
    <lineage>
        <taxon>Eukaryota</taxon>
        <taxon>Metazoa</taxon>
        <taxon>Ecdysozoa</taxon>
        <taxon>Nematoda</taxon>
        <taxon>Chromadorea</taxon>
        <taxon>Rhabditida</taxon>
        <taxon>Rhabditina</taxon>
        <taxon>Rhabditomorpha</taxon>
        <taxon>Rhabditoidea</taxon>
        <taxon>Rhabditidae</taxon>
        <taxon>Peloderinae</taxon>
        <taxon>Caenorhabditis</taxon>
    </lineage>
</organism>
<feature type="compositionally biased region" description="Low complexity" evidence="1">
    <location>
        <begin position="1171"/>
        <end position="1180"/>
    </location>
</feature>
<reference evidence="2" key="1">
    <citation type="submission" date="2007-07" db="EMBL/GenBank/DDBJ databases">
        <title>PCAP assembly of the Caenorhabditis remanei genome.</title>
        <authorList>
            <consortium name="The Caenorhabditis remanei Sequencing Consortium"/>
            <person name="Wilson R.K."/>
        </authorList>
    </citation>
    <scope>NUCLEOTIDE SEQUENCE [LARGE SCALE GENOMIC DNA]</scope>
    <source>
        <strain evidence="2">PB4641</strain>
    </source>
</reference>